<reference evidence="3" key="1">
    <citation type="submission" date="2022-12" db="EMBL/GenBank/DDBJ databases">
        <authorList>
            <person name="Webb A."/>
        </authorList>
    </citation>
    <scope>NUCLEOTIDE SEQUENCE</scope>
    <source>
        <strain evidence="3">Pf2</strain>
    </source>
</reference>
<gene>
    <name evidence="3" type="ORF">PFR002_LOCUS5869</name>
</gene>
<evidence type="ECO:0000313" key="4">
    <source>
        <dbReference type="Proteomes" id="UP001159659"/>
    </source>
</evidence>
<name>A0AAV0TWQ8_9STRA</name>
<dbReference type="EMBL" id="CANTFK010000809">
    <property type="protein sequence ID" value="CAI5728723.1"/>
    <property type="molecule type" value="Genomic_DNA"/>
</dbReference>
<organism evidence="3 4">
    <name type="scientific">Peronospora farinosa</name>
    <dbReference type="NCBI Taxonomy" id="134698"/>
    <lineage>
        <taxon>Eukaryota</taxon>
        <taxon>Sar</taxon>
        <taxon>Stramenopiles</taxon>
        <taxon>Oomycota</taxon>
        <taxon>Peronosporomycetes</taxon>
        <taxon>Peronosporales</taxon>
        <taxon>Peronosporaceae</taxon>
        <taxon>Peronospora</taxon>
    </lineage>
</organism>
<evidence type="ECO:0000256" key="1">
    <source>
        <dbReference type="SAM" id="MobiDB-lite"/>
    </source>
</evidence>
<feature type="transmembrane region" description="Helical" evidence="2">
    <location>
        <begin position="118"/>
        <end position="142"/>
    </location>
</feature>
<evidence type="ECO:0000256" key="2">
    <source>
        <dbReference type="SAM" id="Phobius"/>
    </source>
</evidence>
<dbReference type="Proteomes" id="UP001159659">
    <property type="component" value="Unassembled WGS sequence"/>
</dbReference>
<dbReference type="AlphaFoldDB" id="A0AAV0TWQ8"/>
<proteinExistence type="predicted"/>
<keyword evidence="2" id="KW-0812">Transmembrane</keyword>
<evidence type="ECO:0000313" key="3">
    <source>
        <dbReference type="EMBL" id="CAI5728723.1"/>
    </source>
</evidence>
<sequence>MTVQIRTPAATFKSQCMRRNVSIRCLARSQIKSTSGRDNRSPHVQRRRSPLLASEAARSTDVVNHVFEPDPKNYREAIKSTQCLNWKKVMEEELEAIEANDLERRKSRLVACGNEQSLSVYFFLTFAAVMVMSTVKVILALAATWEVPAQQGDIPNAYFKASKEPHLEILLHIPNGMDVPATRMRELGVTSTKDLALELRKSLDGLK</sequence>
<keyword evidence="2" id="KW-1133">Transmembrane helix</keyword>
<comment type="caution">
    <text evidence="3">The sequence shown here is derived from an EMBL/GenBank/DDBJ whole genome shotgun (WGS) entry which is preliminary data.</text>
</comment>
<keyword evidence="2" id="KW-0472">Membrane</keyword>
<feature type="region of interest" description="Disordered" evidence="1">
    <location>
        <begin position="32"/>
        <end position="51"/>
    </location>
</feature>
<protein>
    <submittedName>
        <fullName evidence="3">Uncharacterized protein</fullName>
    </submittedName>
</protein>
<accession>A0AAV0TWQ8</accession>